<evidence type="ECO:0000313" key="1">
    <source>
        <dbReference type="EMBL" id="CBA72250.1"/>
    </source>
</evidence>
<dbReference type="PANTHER" id="PTHR47328:SF1">
    <property type="entry name" value="RUTC FAMILY PROTEIN YOAB"/>
    <property type="match status" value="1"/>
</dbReference>
<dbReference type="InterPro" id="IPR035959">
    <property type="entry name" value="RutC-like_sf"/>
</dbReference>
<dbReference type="InterPro" id="IPR035709">
    <property type="entry name" value="YoaB-like"/>
</dbReference>
<organism evidence="1">
    <name type="scientific">Arsenophonus nasoniae</name>
    <name type="common">son-killer infecting Nasonia vitripennis</name>
    <dbReference type="NCBI Taxonomy" id="638"/>
    <lineage>
        <taxon>Bacteria</taxon>
        <taxon>Pseudomonadati</taxon>
        <taxon>Pseudomonadota</taxon>
        <taxon>Gammaproteobacteria</taxon>
        <taxon>Enterobacterales</taxon>
        <taxon>Morganellaceae</taxon>
        <taxon>Arsenophonus</taxon>
    </lineage>
</organism>
<gene>
    <name evidence="1" type="ORF">ARN_09670</name>
</gene>
<proteinExistence type="predicted"/>
<dbReference type="AlphaFoldDB" id="D2TXX1"/>
<dbReference type="InterPro" id="IPR006175">
    <property type="entry name" value="YjgF/YER057c/UK114"/>
</dbReference>
<accession>D2TXX1</accession>
<reference evidence="1" key="1">
    <citation type="journal article" date="2010" name="Insect Mol. Biol.">
        <title>The draft genome sequence of Arsenophonus nasoniae, son-killer bacterium of Nasonia vitripennis, reveals genes associated with virulence and symbiosis.</title>
        <authorList>
            <person name="Wilkes T."/>
            <person name="Darby A.C."/>
            <person name="Choi J."/>
            <person name="Colborne J.K."/>
            <person name="Werren J.H."/>
            <person name="Hurst G.D.D."/>
        </authorList>
    </citation>
    <scope>NUCLEOTIDE SEQUENCE</scope>
</reference>
<dbReference type="EMBL" id="FN545178">
    <property type="protein sequence ID" value="CBA72250.1"/>
    <property type="molecule type" value="Genomic_DNA"/>
</dbReference>
<dbReference type="Pfam" id="PF01042">
    <property type="entry name" value="Ribonuc_L-PSP"/>
    <property type="match status" value="1"/>
</dbReference>
<dbReference type="Gene3D" id="3.30.1330.40">
    <property type="entry name" value="RutC-like"/>
    <property type="match status" value="1"/>
</dbReference>
<name>D2TXX1_9GAMM</name>
<dbReference type="PANTHER" id="PTHR47328">
    <property type="match status" value="1"/>
</dbReference>
<sequence length="118" mass="13134">MMSIQYIDPENRWSEATLFNNTLYYTSVPENLEGDIIQQTTSALQAIDNILTRVGSNKSKILDATIFLADKADLAGMNQAWDSWVVPGKAPVRCTVEAILMNPKYKIEIKIVAAIADK</sequence>
<dbReference type="CDD" id="cd06150">
    <property type="entry name" value="YjgF_YER057c_UK114_like_2"/>
    <property type="match status" value="1"/>
</dbReference>
<dbReference type="SUPFAM" id="SSF55298">
    <property type="entry name" value="YjgF-like"/>
    <property type="match status" value="1"/>
</dbReference>
<protein>
    <submittedName>
        <fullName evidence="1">Endoribonuclease</fullName>
    </submittedName>
</protein>